<dbReference type="InterPro" id="IPR000524">
    <property type="entry name" value="Tscrpt_reg_HTH_GntR"/>
</dbReference>
<dbReference type="RefSeq" id="WP_344751558.1">
    <property type="nucleotide sequence ID" value="NZ_BAABBW010000001.1"/>
</dbReference>
<keyword evidence="3" id="KW-0804">Transcription</keyword>
<dbReference type="SMART" id="SM00895">
    <property type="entry name" value="FCD"/>
    <property type="match status" value="1"/>
</dbReference>
<dbReference type="EMBL" id="BAABBW010000001">
    <property type="protein sequence ID" value="GAA4168521.1"/>
    <property type="molecule type" value="Genomic_DNA"/>
</dbReference>
<organism evidence="5 6">
    <name type="scientific">Gryllotalpicola koreensis</name>
    <dbReference type="NCBI Taxonomy" id="993086"/>
    <lineage>
        <taxon>Bacteria</taxon>
        <taxon>Bacillati</taxon>
        <taxon>Actinomycetota</taxon>
        <taxon>Actinomycetes</taxon>
        <taxon>Micrococcales</taxon>
        <taxon>Microbacteriaceae</taxon>
        <taxon>Gryllotalpicola</taxon>
    </lineage>
</organism>
<evidence type="ECO:0000256" key="1">
    <source>
        <dbReference type="ARBA" id="ARBA00023015"/>
    </source>
</evidence>
<dbReference type="CDD" id="cd07377">
    <property type="entry name" value="WHTH_GntR"/>
    <property type="match status" value="1"/>
</dbReference>
<dbReference type="InterPro" id="IPR008920">
    <property type="entry name" value="TF_FadR/GntR_C"/>
</dbReference>
<keyword evidence="1" id="KW-0805">Transcription regulation</keyword>
<dbReference type="Gene3D" id="1.10.10.10">
    <property type="entry name" value="Winged helix-like DNA-binding domain superfamily/Winged helix DNA-binding domain"/>
    <property type="match status" value="1"/>
</dbReference>
<dbReference type="Pfam" id="PF07729">
    <property type="entry name" value="FCD"/>
    <property type="match status" value="1"/>
</dbReference>
<dbReference type="SUPFAM" id="SSF46785">
    <property type="entry name" value="Winged helix' DNA-binding domain"/>
    <property type="match status" value="1"/>
</dbReference>
<dbReference type="InterPro" id="IPR036388">
    <property type="entry name" value="WH-like_DNA-bd_sf"/>
</dbReference>
<reference evidence="6" key="1">
    <citation type="journal article" date="2019" name="Int. J. Syst. Evol. Microbiol.">
        <title>The Global Catalogue of Microorganisms (GCM) 10K type strain sequencing project: providing services to taxonomists for standard genome sequencing and annotation.</title>
        <authorList>
            <consortium name="The Broad Institute Genomics Platform"/>
            <consortium name="The Broad Institute Genome Sequencing Center for Infectious Disease"/>
            <person name="Wu L."/>
            <person name="Ma J."/>
        </authorList>
    </citation>
    <scope>NUCLEOTIDE SEQUENCE [LARGE SCALE GENOMIC DNA]</scope>
    <source>
        <strain evidence="6">JCM 17591</strain>
    </source>
</reference>
<feature type="domain" description="HTH gntR-type" evidence="4">
    <location>
        <begin position="1"/>
        <end position="69"/>
    </location>
</feature>
<evidence type="ECO:0000256" key="2">
    <source>
        <dbReference type="ARBA" id="ARBA00023125"/>
    </source>
</evidence>
<evidence type="ECO:0000256" key="3">
    <source>
        <dbReference type="ARBA" id="ARBA00023163"/>
    </source>
</evidence>
<dbReference type="SUPFAM" id="SSF48008">
    <property type="entry name" value="GntR ligand-binding domain-like"/>
    <property type="match status" value="1"/>
</dbReference>
<proteinExistence type="predicted"/>
<dbReference type="InterPro" id="IPR036390">
    <property type="entry name" value="WH_DNA-bd_sf"/>
</dbReference>
<dbReference type="PANTHER" id="PTHR43537:SF5">
    <property type="entry name" value="UXU OPERON TRANSCRIPTIONAL REGULATOR"/>
    <property type="match status" value="1"/>
</dbReference>
<comment type="caution">
    <text evidence="5">The sequence shown here is derived from an EMBL/GenBank/DDBJ whole genome shotgun (WGS) entry which is preliminary data.</text>
</comment>
<dbReference type="InterPro" id="IPR011711">
    <property type="entry name" value="GntR_C"/>
</dbReference>
<dbReference type="Proteomes" id="UP001501079">
    <property type="component" value="Unassembled WGS sequence"/>
</dbReference>
<keyword evidence="2" id="KW-0238">DNA-binding</keyword>
<accession>A0ABP7ZRY2</accession>
<gene>
    <name evidence="5" type="ORF">GCM10022287_03630</name>
</gene>
<protein>
    <submittedName>
        <fullName evidence="5">FadR/GntR family transcriptional regulator</fullName>
    </submittedName>
</protein>
<dbReference type="PROSITE" id="PS50949">
    <property type="entry name" value="HTH_GNTR"/>
    <property type="match status" value="1"/>
</dbReference>
<dbReference type="Gene3D" id="1.20.120.530">
    <property type="entry name" value="GntR ligand-binding domain-like"/>
    <property type="match status" value="1"/>
</dbReference>
<evidence type="ECO:0000259" key="4">
    <source>
        <dbReference type="PROSITE" id="PS50949"/>
    </source>
</evidence>
<dbReference type="PANTHER" id="PTHR43537">
    <property type="entry name" value="TRANSCRIPTIONAL REGULATOR, GNTR FAMILY"/>
    <property type="match status" value="1"/>
</dbReference>
<dbReference type="Pfam" id="PF00392">
    <property type="entry name" value="GntR"/>
    <property type="match status" value="1"/>
</dbReference>
<keyword evidence="6" id="KW-1185">Reference proteome</keyword>
<name>A0ABP7ZRY2_9MICO</name>
<dbReference type="PRINTS" id="PR00035">
    <property type="entry name" value="HTHGNTR"/>
</dbReference>
<evidence type="ECO:0000313" key="5">
    <source>
        <dbReference type="EMBL" id="GAA4168521.1"/>
    </source>
</evidence>
<evidence type="ECO:0000313" key="6">
    <source>
        <dbReference type="Proteomes" id="UP001501079"/>
    </source>
</evidence>
<sequence length="224" mass="24242">MAVTDEAILKIKKMIIDGRLRPGDRLPPEKELSESLGLSRSSLREAVKALEIIRVLDVRRGDGTFVTSLDPGLLLEAMSFVVDLHEDASVLELFAVRRILEPAAAAMATGRATDADIERLGAMVDSVDGGTSIDSLVDHDVSFHHGIAELAGNHYLTSLLDNLSGGTLRARIWRGLTQENVLERTLAEHRAIVDALALGDAELVRARAAVHIAGVEDWLRRAAS</sequence>
<dbReference type="SMART" id="SM00345">
    <property type="entry name" value="HTH_GNTR"/>
    <property type="match status" value="1"/>
</dbReference>